<feature type="compositionally biased region" description="Basic and acidic residues" evidence="2">
    <location>
        <begin position="397"/>
        <end position="406"/>
    </location>
</feature>
<sequence length="415" mass="48469">MALICAGCNENVPNTDYLTCSLCNSIYDLECANINKERFKIMVETRGIETWNCLACYCKIPKRGNINTPIRPQEYDERPITSPPEINNVTIRRTTKPMNDTICSLDLSLLGDTINMQDGGKTPQSITQTQTELTLQNIGEMIMFRLKENNREIITELQNTIQTEINKAISKLRQDFERETSCLQSQNEERKIDIQHVNTEIDNLKTENEKLKTEIENLKKQQRTNTYQKNCTESYSKKIVLYGFDEYKESVNNLHMRLIALFREFMNIDLMGYIEETYRIGKRSSKNRPLVIEILSKRMVSYLKENSYVFQGTRLSLSEFLDDEARRDRKLLREEMLKARKQGLHAVIRDNQLFINGKITKNTDNTTDSQINTNKWNTQDHTDLSSSQTTTNNFFRRFTDSGDRSRTPRKQRPTI</sequence>
<accession>A0A7E5WWP2</accession>
<dbReference type="OrthoDB" id="7488809at2759"/>
<dbReference type="AlphaFoldDB" id="A0A7E5WWP2"/>
<proteinExistence type="predicted"/>
<keyword evidence="3" id="KW-1185">Reference proteome</keyword>
<feature type="compositionally biased region" description="Polar residues" evidence="2">
    <location>
        <begin position="359"/>
        <end position="377"/>
    </location>
</feature>
<dbReference type="Gene3D" id="1.20.5.1700">
    <property type="match status" value="1"/>
</dbReference>
<evidence type="ECO:0000256" key="1">
    <source>
        <dbReference type="SAM" id="Coils"/>
    </source>
</evidence>
<dbReference type="KEGG" id="tnl:113505908"/>
<dbReference type="RefSeq" id="XP_026744581.1">
    <property type="nucleotide sequence ID" value="XM_026888780.1"/>
</dbReference>
<evidence type="ECO:0000313" key="4">
    <source>
        <dbReference type="RefSeq" id="XP_026744581.1"/>
    </source>
</evidence>
<keyword evidence="1" id="KW-0175">Coiled coil</keyword>
<reference evidence="4" key="1">
    <citation type="submission" date="2025-08" db="UniProtKB">
        <authorList>
            <consortium name="RefSeq"/>
        </authorList>
    </citation>
    <scope>IDENTIFICATION</scope>
</reference>
<evidence type="ECO:0000256" key="2">
    <source>
        <dbReference type="SAM" id="MobiDB-lite"/>
    </source>
</evidence>
<protein>
    <submittedName>
        <fullName evidence="4">Uncharacterized protein LOC113505908</fullName>
    </submittedName>
</protein>
<dbReference type="InterPro" id="IPR011011">
    <property type="entry name" value="Znf_FYVE_PHD"/>
</dbReference>
<organism evidence="3 4">
    <name type="scientific">Trichoplusia ni</name>
    <name type="common">Cabbage looper</name>
    <dbReference type="NCBI Taxonomy" id="7111"/>
    <lineage>
        <taxon>Eukaryota</taxon>
        <taxon>Metazoa</taxon>
        <taxon>Ecdysozoa</taxon>
        <taxon>Arthropoda</taxon>
        <taxon>Hexapoda</taxon>
        <taxon>Insecta</taxon>
        <taxon>Pterygota</taxon>
        <taxon>Neoptera</taxon>
        <taxon>Endopterygota</taxon>
        <taxon>Lepidoptera</taxon>
        <taxon>Glossata</taxon>
        <taxon>Ditrysia</taxon>
        <taxon>Noctuoidea</taxon>
        <taxon>Noctuidae</taxon>
        <taxon>Plusiinae</taxon>
        <taxon>Trichoplusia</taxon>
    </lineage>
</organism>
<gene>
    <name evidence="4" type="primary">LOC113505908</name>
</gene>
<dbReference type="Proteomes" id="UP000322000">
    <property type="component" value="Chromosome 27"/>
</dbReference>
<name>A0A7E5WWP2_TRINI</name>
<dbReference type="SUPFAM" id="SSF57903">
    <property type="entry name" value="FYVE/PHD zinc finger"/>
    <property type="match status" value="1"/>
</dbReference>
<dbReference type="GeneID" id="113505908"/>
<dbReference type="InParanoid" id="A0A7E5WWP2"/>
<evidence type="ECO:0000313" key="3">
    <source>
        <dbReference type="Proteomes" id="UP000322000"/>
    </source>
</evidence>
<feature type="region of interest" description="Disordered" evidence="2">
    <location>
        <begin position="359"/>
        <end position="415"/>
    </location>
</feature>
<feature type="coiled-coil region" evidence="1">
    <location>
        <begin position="187"/>
        <end position="224"/>
    </location>
</feature>